<reference evidence="5" key="1">
    <citation type="submission" date="2021-11" db="EMBL/GenBank/DDBJ databases">
        <title>A Novel Adlercreutzia Species, isolated from a Allomyrina dichotoma larva feces.</title>
        <authorList>
            <person name="Suh M.K."/>
        </authorList>
    </citation>
    <scope>NUCLEOTIDE SEQUENCE</scope>
    <source>
        <strain evidence="5">JBNU-10</strain>
    </source>
</reference>
<dbReference type="RefSeq" id="WP_242164901.1">
    <property type="nucleotide sequence ID" value="NZ_JAJMLW010000002.1"/>
</dbReference>
<accession>A0ABS9WIL2</accession>
<dbReference type="PROSITE" id="PS00187">
    <property type="entry name" value="TPP_ENZYMES"/>
    <property type="match status" value="1"/>
</dbReference>
<dbReference type="InterPro" id="IPR050832">
    <property type="entry name" value="Bact_Acetyltransf"/>
</dbReference>
<evidence type="ECO:0000259" key="4">
    <source>
        <dbReference type="PROSITE" id="PS51186"/>
    </source>
</evidence>
<evidence type="ECO:0000313" key="6">
    <source>
        <dbReference type="Proteomes" id="UP001430755"/>
    </source>
</evidence>
<dbReference type="PROSITE" id="PS51186">
    <property type="entry name" value="GNAT"/>
    <property type="match status" value="1"/>
</dbReference>
<proteinExistence type="predicted"/>
<name>A0ABS9WIL2_9ACTN</name>
<organism evidence="5 6">
    <name type="scientific">Adlercreutzia faecimuris</name>
    <dbReference type="NCBI Taxonomy" id="2897341"/>
    <lineage>
        <taxon>Bacteria</taxon>
        <taxon>Bacillati</taxon>
        <taxon>Actinomycetota</taxon>
        <taxon>Coriobacteriia</taxon>
        <taxon>Eggerthellales</taxon>
        <taxon>Eggerthellaceae</taxon>
        <taxon>Adlercreutzia</taxon>
    </lineage>
</organism>
<gene>
    <name evidence="5" type="ORF">LPT13_06795</name>
</gene>
<dbReference type="Proteomes" id="UP001430755">
    <property type="component" value="Unassembled WGS sequence"/>
</dbReference>
<protein>
    <submittedName>
        <fullName evidence="5">GNAT family N-acetyltransferase</fullName>
    </submittedName>
</protein>
<dbReference type="InterPro" id="IPR000182">
    <property type="entry name" value="GNAT_dom"/>
</dbReference>
<dbReference type="Pfam" id="PF13673">
    <property type="entry name" value="Acetyltransf_10"/>
    <property type="match status" value="1"/>
</dbReference>
<evidence type="ECO:0000256" key="3">
    <source>
        <dbReference type="ARBA" id="ARBA00023315"/>
    </source>
</evidence>
<feature type="domain" description="N-acetyltransferase" evidence="4">
    <location>
        <begin position="1"/>
        <end position="149"/>
    </location>
</feature>
<dbReference type="CDD" id="cd04301">
    <property type="entry name" value="NAT_SF"/>
    <property type="match status" value="1"/>
</dbReference>
<keyword evidence="1" id="KW-0808">Transferase</keyword>
<keyword evidence="2" id="KW-0786">Thiamine pyrophosphate</keyword>
<comment type="caution">
    <text evidence="5">The sequence shown here is derived from an EMBL/GenBank/DDBJ whole genome shotgun (WGS) entry which is preliminary data.</text>
</comment>
<keyword evidence="3" id="KW-0012">Acyltransferase</keyword>
<dbReference type="PANTHER" id="PTHR43877">
    <property type="entry name" value="AMINOALKYLPHOSPHONATE N-ACETYLTRANSFERASE-RELATED-RELATED"/>
    <property type="match status" value="1"/>
</dbReference>
<keyword evidence="6" id="KW-1185">Reference proteome</keyword>
<dbReference type="PANTHER" id="PTHR43877:SF2">
    <property type="entry name" value="AMINOALKYLPHOSPHONATE N-ACETYLTRANSFERASE-RELATED"/>
    <property type="match status" value="1"/>
</dbReference>
<evidence type="ECO:0000313" key="5">
    <source>
        <dbReference type="EMBL" id="MCI2242056.1"/>
    </source>
</evidence>
<evidence type="ECO:0000256" key="2">
    <source>
        <dbReference type="ARBA" id="ARBA00023052"/>
    </source>
</evidence>
<dbReference type="EMBL" id="JAJMLW010000002">
    <property type="protein sequence ID" value="MCI2242056.1"/>
    <property type="molecule type" value="Genomic_DNA"/>
</dbReference>
<sequence>MDITFGHGQGAFPDAAAVRTRVFMEEQGFRNEFGPEDEAPDMLHIVLYGDGAPLGCARVFPAALEPALEDAPGRWVFGRLAVLPEARRGGLGSLLLAEAERLAREAGAAEMHLHAQCSAQPFYERAGYAAYGPVEFDEHVEHQWMRKAL</sequence>
<evidence type="ECO:0000256" key="1">
    <source>
        <dbReference type="ARBA" id="ARBA00022679"/>
    </source>
</evidence>
<dbReference type="InterPro" id="IPR000399">
    <property type="entry name" value="TPP-bd_CS"/>
</dbReference>